<name>A0A7G9GIY6_9FIRM</name>
<dbReference type="PROSITE" id="PS51186">
    <property type="entry name" value="GNAT"/>
    <property type="match status" value="1"/>
</dbReference>
<dbReference type="InterPro" id="IPR000182">
    <property type="entry name" value="GNAT_dom"/>
</dbReference>
<sequence>MLTWKKDQNQNDWHMIREEVFVKEQGFQNEFDDIDDFATHICIYEDGKALGCVRFYVENDKMRIGRLAVLKQARKKHLGAYLLELAEREIRKSDYREVYLDAQCRVAGFYEKQGYVICGEQHLDEHVPHVLMKKVL</sequence>
<evidence type="ECO:0000259" key="1">
    <source>
        <dbReference type="PROSITE" id="PS51186"/>
    </source>
</evidence>
<dbReference type="Proteomes" id="UP000515856">
    <property type="component" value="Chromosome"/>
</dbReference>
<dbReference type="PANTHER" id="PTHR13355:SF22">
    <property type="entry name" value="SLL0786 PROTEIN"/>
    <property type="match status" value="1"/>
</dbReference>
<proteinExistence type="predicted"/>
<evidence type="ECO:0000313" key="3">
    <source>
        <dbReference type="Proteomes" id="UP000515856"/>
    </source>
</evidence>
<dbReference type="KEGG" id="ehn:H9Q80_10745"/>
<keyword evidence="3" id="KW-1185">Reference proteome</keyword>
<accession>A0A7G9GIY6</accession>
<dbReference type="RefSeq" id="WP_117454404.1">
    <property type="nucleotide sequence ID" value="NZ_CP060636.1"/>
</dbReference>
<dbReference type="CDD" id="cd04301">
    <property type="entry name" value="NAT_SF"/>
    <property type="match status" value="1"/>
</dbReference>
<dbReference type="InterPro" id="IPR016181">
    <property type="entry name" value="Acyl_CoA_acyltransferase"/>
</dbReference>
<dbReference type="EMBL" id="CP060636">
    <property type="protein sequence ID" value="QNM10768.1"/>
    <property type="molecule type" value="Genomic_DNA"/>
</dbReference>
<dbReference type="InterPro" id="IPR039143">
    <property type="entry name" value="GNPNAT1-like"/>
</dbReference>
<organism evidence="2 3">
    <name type="scientific">[Eubacterium] hominis</name>
    <dbReference type="NCBI Taxonomy" id="2764325"/>
    <lineage>
        <taxon>Bacteria</taxon>
        <taxon>Bacillati</taxon>
        <taxon>Bacillota</taxon>
        <taxon>Erysipelotrichia</taxon>
        <taxon>Erysipelotrichales</taxon>
        <taxon>Erysipelotrichaceae</taxon>
        <taxon>Amedibacillus</taxon>
    </lineage>
</organism>
<dbReference type="GO" id="GO:0008080">
    <property type="term" value="F:N-acetyltransferase activity"/>
    <property type="evidence" value="ECO:0007669"/>
    <property type="project" value="TreeGrafter"/>
</dbReference>
<gene>
    <name evidence="2" type="ORF">H9Q80_10745</name>
</gene>
<dbReference type="SUPFAM" id="SSF55729">
    <property type="entry name" value="Acyl-CoA N-acyltransferases (Nat)"/>
    <property type="match status" value="1"/>
</dbReference>
<dbReference type="AlphaFoldDB" id="A0A7G9GIY6"/>
<reference evidence="2 3" key="1">
    <citation type="submission" date="2020-08" db="EMBL/GenBank/DDBJ databases">
        <authorList>
            <person name="Liu C."/>
            <person name="Sun Q."/>
        </authorList>
    </citation>
    <scope>NUCLEOTIDE SEQUENCE [LARGE SCALE GENOMIC DNA]</scope>
    <source>
        <strain evidence="2 3">NSJ-61</strain>
    </source>
</reference>
<evidence type="ECO:0000313" key="2">
    <source>
        <dbReference type="EMBL" id="QNM10768.1"/>
    </source>
</evidence>
<keyword evidence="2" id="KW-0808">Transferase</keyword>
<dbReference type="Pfam" id="PF13673">
    <property type="entry name" value="Acetyltransf_10"/>
    <property type="match status" value="1"/>
</dbReference>
<dbReference type="Gene3D" id="3.40.630.30">
    <property type="match status" value="1"/>
</dbReference>
<dbReference type="PANTHER" id="PTHR13355">
    <property type="entry name" value="GLUCOSAMINE 6-PHOSPHATE N-ACETYLTRANSFERASE"/>
    <property type="match status" value="1"/>
</dbReference>
<protein>
    <submittedName>
        <fullName evidence="2">GNAT family N-acetyltransferase</fullName>
    </submittedName>
</protein>
<feature type="domain" description="N-acetyltransferase" evidence="1">
    <location>
        <begin position="1"/>
        <end position="136"/>
    </location>
</feature>